<keyword evidence="6 8" id="KW-1133">Transmembrane helix</keyword>
<gene>
    <name evidence="10" type="primary">LOC106472516</name>
</gene>
<organism evidence="9 10">
    <name type="scientific">Limulus polyphemus</name>
    <name type="common">Atlantic horseshoe crab</name>
    <dbReference type="NCBI Taxonomy" id="6850"/>
    <lineage>
        <taxon>Eukaryota</taxon>
        <taxon>Metazoa</taxon>
        <taxon>Ecdysozoa</taxon>
        <taxon>Arthropoda</taxon>
        <taxon>Chelicerata</taxon>
        <taxon>Merostomata</taxon>
        <taxon>Xiphosura</taxon>
        <taxon>Limulidae</taxon>
        <taxon>Limulus</taxon>
    </lineage>
</organism>
<dbReference type="InterPro" id="IPR004031">
    <property type="entry name" value="PMP22/EMP/MP20/Claudin"/>
</dbReference>
<evidence type="ECO:0000313" key="10">
    <source>
        <dbReference type="RefSeq" id="XP_013788625.1"/>
    </source>
</evidence>
<dbReference type="RefSeq" id="XP_013788625.1">
    <property type="nucleotide sequence ID" value="XM_013933171.1"/>
</dbReference>
<evidence type="ECO:0000256" key="4">
    <source>
        <dbReference type="ARBA" id="ARBA00022692"/>
    </source>
</evidence>
<sequence>VIAFICDWIVILLMLLCLASSNWLTADKFRQGLWEHCVDEDAPLPLPFHLKAKPGCYAARSVVYIQGSAALCVVTLLCDIGATVLTGIGLCIKEPTRKYKLYRVALYVMICALSCILIALVVYPASFAAEIEESNRQVWEFGWAYGVGWGAAIFLFGTIILLLCDKEAGNMFYMQKTIHNESRA</sequence>
<dbReference type="Pfam" id="PF00822">
    <property type="entry name" value="PMP22_Claudin"/>
    <property type="match status" value="1"/>
</dbReference>
<feature type="transmembrane region" description="Helical" evidence="8">
    <location>
        <begin position="5"/>
        <end position="24"/>
    </location>
</feature>
<evidence type="ECO:0000256" key="7">
    <source>
        <dbReference type="ARBA" id="ARBA00023136"/>
    </source>
</evidence>
<keyword evidence="9" id="KW-1185">Reference proteome</keyword>
<feature type="non-terminal residue" evidence="10">
    <location>
        <position position="1"/>
    </location>
</feature>
<feature type="transmembrane region" description="Helical" evidence="8">
    <location>
        <begin position="104"/>
        <end position="123"/>
    </location>
</feature>
<dbReference type="PANTHER" id="PTHR14399:SF5">
    <property type="entry name" value="CELL JUNCTION PROTEIN VAB-9"/>
    <property type="match status" value="1"/>
</dbReference>
<dbReference type="PANTHER" id="PTHR14399">
    <property type="entry name" value="P53-INDUCED PROTEIN RELATED"/>
    <property type="match status" value="1"/>
</dbReference>
<comment type="similarity">
    <text evidence="3">Belongs to the TMEM47 family.</text>
</comment>
<reference evidence="10" key="1">
    <citation type="submission" date="2025-08" db="UniProtKB">
        <authorList>
            <consortium name="RefSeq"/>
        </authorList>
    </citation>
    <scope>IDENTIFICATION</scope>
    <source>
        <tissue evidence="10">Muscle</tissue>
    </source>
</reference>
<accession>A0ABM1BU03</accession>
<keyword evidence="4 8" id="KW-0812">Transmembrane</keyword>
<evidence type="ECO:0000256" key="3">
    <source>
        <dbReference type="ARBA" id="ARBA00008691"/>
    </source>
</evidence>
<keyword evidence="7 8" id="KW-0472">Membrane</keyword>
<evidence type="ECO:0000256" key="6">
    <source>
        <dbReference type="ARBA" id="ARBA00022989"/>
    </source>
</evidence>
<dbReference type="Gene3D" id="1.20.140.150">
    <property type="match status" value="1"/>
</dbReference>
<dbReference type="InterPro" id="IPR015664">
    <property type="entry name" value="P53_induced"/>
</dbReference>
<name>A0ABM1BU03_LIMPO</name>
<feature type="transmembrane region" description="Helical" evidence="8">
    <location>
        <begin position="143"/>
        <end position="164"/>
    </location>
</feature>
<evidence type="ECO:0000256" key="8">
    <source>
        <dbReference type="SAM" id="Phobius"/>
    </source>
</evidence>
<proteinExistence type="inferred from homology"/>
<feature type="transmembrane region" description="Helical" evidence="8">
    <location>
        <begin position="68"/>
        <end position="92"/>
    </location>
</feature>
<evidence type="ECO:0000256" key="5">
    <source>
        <dbReference type="ARBA" id="ARBA00022949"/>
    </source>
</evidence>
<evidence type="ECO:0000313" key="9">
    <source>
        <dbReference type="Proteomes" id="UP000694941"/>
    </source>
</evidence>
<dbReference type="GeneID" id="106472516"/>
<keyword evidence="5" id="KW-0965">Cell junction</keyword>
<evidence type="ECO:0000256" key="2">
    <source>
        <dbReference type="ARBA" id="ARBA00004282"/>
    </source>
</evidence>
<protein>
    <submittedName>
        <fullName evidence="10">Transmembrane protein 47-like</fullName>
    </submittedName>
</protein>
<evidence type="ECO:0000256" key="1">
    <source>
        <dbReference type="ARBA" id="ARBA00004141"/>
    </source>
</evidence>
<comment type="subcellular location">
    <subcellularLocation>
        <location evidence="2">Cell junction</location>
    </subcellularLocation>
    <subcellularLocation>
        <location evidence="1">Membrane</location>
        <topology evidence="1">Multi-pass membrane protein</topology>
    </subcellularLocation>
</comment>
<dbReference type="Proteomes" id="UP000694941">
    <property type="component" value="Unplaced"/>
</dbReference>